<evidence type="ECO:0000256" key="1">
    <source>
        <dbReference type="ARBA" id="ARBA00004370"/>
    </source>
</evidence>
<evidence type="ECO:0000256" key="8">
    <source>
        <dbReference type="ARBA" id="ARBA00023002"/>
    </source>
</evidence>
<dbReference type="EC" id="1.3.5.2" evidence="4 11"/>
<evidence type="ECO:0000256" key="3">
    <source>
        <dbReference type="ARBA" id="ARBA00005359"/>
    </source>
</evidence>
<protein>
    <recommendedName>
        <fullName evidence="5 11">Dihydroorotate dehydrogenase (quinone), mitochondrial</fullName>
        <shortName evidence="11">DHOdehase</shortName>
        <ecNumber evidence="4 11">1.3.5.2</ecNumber>
    </recommendedName>
</protein>
<gene>
    <name evidence="13" type="ORF">HYPSUDRAFT_39792</name>
</gene>
<evidence type="ECO:0000256" key="2">
    <source>
        <dbReference type="ARBA" id="ARBA00005161"/>
    </source>
</evidence>
<evidence type="ECO:0000256" key="10">
    <source>
        <dbReference type="ARBA" id="ARBA00048639"/>
    </source>
</evidence>
<sequence length="465" mass="50211">MPLLHPHLPRTLLRARATRQLFTKSAPAPRNPLRTGLYTTAFVVSAGLFTVYYFDARSALHRFVLTPLIRNVFDAETGHKLAVKTLRSGLAPRDIVADDERLRTALWGEAISNPVGLAAGFDKDGEGIDGLFNLGFSWVEIGSVTPKPQPGNPKPRMFRLEEDGAVINRYGFPSQGATSVLARLLARIPSFGANTERAALRDDAILAINLGKNKESPAESIDDFVAGVRTFGAYADVLVVNVSSPNTPGLRGLQNKDVLEGLLSGVTKARDELPPSPLRPTRPKVVLKIAPDLDEAQIVDIADVVRKSHIDGVIVSNTTIQRPKSLTSTNKVEVGGLSGPPIKPYSLKALQTLRANLPSSIPIIGCGGIASGKDALDYAKAGASMVQIYTSFGYDGVGACRRIKDELVDELAKEGKSWGQVSAEAIERLSWKEPPAETRDVRQLVAEAEELKVLLDKLGEKMESE</sequence>
<comment type="cofactor">
    <cofactor evidence="11">
        <name>FMN</name>
        <dbReference type="ChEBI" id="CHEBI:58210"/>
    </cofactor>
    <text evidence="11">Binds 1 FMN per subunit.</text>
</comment>
<dbReference type="Pfam" id="PF01180">
    <property type="entry name" value="DHO_dh"/>
    <property type="match status" value="1"/>
</dbReference>
<dbReference type="GO" id="GO:0006207">
    <property type="term" value="P:'de novo' pyrimidine nucleobase biosynthetic process"/>
    <property type="evidence" value="ECO:0007669"/>
    <property type="project" value="InterPro"/>
</dbReference>
<keyword evidence="7 11" id="KW-0288">FMN</keyword>
<keyword evidence="6 11" id="KW-0285">Flavoprotein</keyword>
<dbReference type="InterPro" id="IPR001295">
    <property type="entry name" value="Dihydroorotate_DH_CS"/>
</dbReference>
<dbReference type="SUPFAM" id="SSF51395">
    <property type="entry name" value="FMN-linked oxidoreductases"/>
    <property type="match status" value="1"/>
</dbReference>
<comment type="similarity">
    <text evidence="3 11">Belongs to the dihydroorotate dehydrogenase family. Type 2 subfamily.</text>
</comment>
<dbReference type="NCBIfam" id="NF003652">
    <property type="entry name" value="PRK05286.2-5"/>
    <property type="match status" value="1"/>
</dbReference>
<evidence type="ECO:0000256" key="11">
    <source>
        <dbReference type="RuleBase" id="RU361255"/>
    </source>
</evidence>
<dbReference type="PROSITE" id="PS00911">
    <property type="entry name" value="DHODEHASE_1"/>
    <property type="match status" value="1"/>
</dbReference>
<dbReference type="UniPathway" id="UPA00070">
    <property type="reaction ID" value="UER00946"/>
</dbReference>
<evidence type="ECO:0000256" key="9">
    <source>
        <dbReference type="ARBA" id="ARBA00023136"/>
    </source>
</evidence>
<dbReference type="GO" id="GO:0044205">
    <property type="term" value="P:'de novo' UMP biosynthetic process"/>
    <property type="evidence" value="ECO:0007669"/>
    <property type="project" value="UniProtKB-UniPathway"/>
</dbReference>
<comment type="catalytic activity">
    <reaction evidence="10 11">
        <text>(S)-dihydroorotate + a quinone = orotate + a quinol</text>
        <dbReference type="Rhea" id="RHEA:30187"/>
        <dbReference type="ChEBI" id="CHEBI:24646"/>
        <dbReference type="ChEBI" id="CHEBI:30839"/>
        <dbReference type="ChEBI" id="CHEBI:30864"/>
        <dbReference type="ChEBI" id="CHEBI:132124"/>
        <dbReference type="EC" id="1.3.5.2"/>
    </reaction>
</comment>
<evidence type="ECO:0000313" key="13">
    <source>
        <dbReference type="EMBL" id="KJA23607.1"/>
    </source>
</evidence>
<dbReference type="OrthoDB" id="14784at2759"/>
<dbReference type="PANTHER" id="PTHR48109:SF4">
    <property type="entry name" value="DIHYDROOROTATE DEHYDROGENASE (QUINONE), MITOCHONDRIAL"/>
    <property type="match status" value="1"/>
</dbReference>
<dbReference type="AlphaFoldDB" id="A0A0D2L8S1"/>
<keyword evidence="11" id="KW-0496">Mitochondrion</keyword>
<dbReference type="NCBIfam" id="NF003645">
    <property type="entry name" value="PRK05286.1-2"/>
    <property type="match status" value="1"/>
</dbReference>
<keyword evidence="8 11" id="KW-0560">Oxidoreductase</keyword>
<keyword evidence="14" id="KW-1185">Reference proteome</keyword>
<evidence type="ECO:0000259" key="12">
    <source>
        <dbReference type="Pfam" id="PF01180"/>
    </source>
</evidence>
<dbReference type="GO" id="GO:0106430">
    <property type="term" value="F:dihydroorotate dehydrogenase (quinone) activity"/>
    <property type="evidence" value="ECO:0007669"/>
    <property type="project" value="UniProtKB-EC"/>
</dbReference>
<accession>A0A0D2L8S1</accession>
<keyword evidence="9" id="KW-0472">Membrane</keyword>
<name>A0A0D2L8S1_HYPSF</name>
<dbReference type="InterPro" id="IPR050074">
    <property type="entry name" value="DHO_dehydrogenase"/>
</dbReference>
<evidence type="ECO:0000313" key="14">
    <source>
        <dbReference type="Proteomes" id="UP000054270"/>
    </source>
</evidence>
<evidence type="ECO:0000256" key="7">
    <source>
        <dbReference type="ARBA" id="ARBA00022643"/>
    </source>
</evidence>
<dbReference type="PROSITE" id="PS00912">
    <property type="entry name" value="DHODEHASE_2"/>
    <property type="match status" value="1"/>
</dbReference>
<dbReference type="CDD" id="cd04738">
    <property type="entry name" value="DHOD_2_like"/>
    <property type="match status" value="1"/>
</dbReference>
<reference evidence="14" key="1">
    <citation type="submission" date="2014-04" db="EMBL/GenBank/DDBJ databases">
        <title>Evolutionary Origins and Diversification of the Mycorrhizal Mutualists.</title>
        <authorList>
            <consortium name="DOE Joint Genome Institute"/>
            <consortium name="Mycorrhizal Genomics Consortium"/>
            <person name="Kohler A."/>
            <person name="Kuo A."/>
            <person name="Nagy L.G."/>
            <person name="Floudas D."/>
            <person name="Copeland A."/>
            <person name="Barry K.W."/>
            <person name="Cichocki N."/>
            <person name="Veneault-Fourrey C."/>
            <person name="LaButti K."/>
            <person name="Lindquist E.A."/>
            <person name="Lipzen A."/>
            <person name="Lundell T."/>
            <person name="Morin E."/>
            <person name="Murat C."/>
            <person name="Riley R."/>
            <person name="Ohm R."/>
            <person name="Sun H."/>
            <person name="Tunlid A."/>
            <person name="Henrissat B."/>
            <person name="Grigoriev I.V."/>
            <person name="Hibbett D.S."/>
            <person name="Martin F."/>
        </authorList>
    </citation>
    <scope>NUCLEOTIDE SEQUENCE [LARGE SCALE GENOMIC DNA]</scope>
    <source>
        <strain evidence="14">FD-334 SS-4</strain>
    </source>
</reference>
<keyword evidence="11" id="KW-0999">Mitochondrion inner membrane</keyword>
<dbReference type="Proteomes" id="UP000054270">
    <property type="component" value="Unassembled WGS sequence"/>
</dbReference>
<dbReference type="InterPro" id="IPR013785">
    <property type="entry name" value="Aldolase_TIM"/>
</dbReference>
<organism evidence="13 14">
    <name type="scientific">Hypholoma sublateritium (strain FD-334 SS-4)</name>
    <dbReference type="NCBI Taxonomy" id="945553"/>
    <lineage>
        <taxon>Eukaryota</taxon>
        <taxon>Fungi</taxon>
        <taxon>Dikarya</taxon>
        <taxon>Basidiomycota</taxon>
        <taxon>Agaricomycotina</taxon>
        <taxon>Agaricomycetes</taxon>
        <taxon>Agaricomycetidae</taxon>
        <taxon>Agaricales</taxon>
        <taxon>Agaricineae</taxon>
        <taxon>Strophariaceae</taxon>
        <taxon>Hypholoma</taxon>
    </lineage>
</organism>
<evidence type="ECO:0000256" key="4">
    <source>
        <dbReference type="ARBA" id="ARBA00012791"/>
    </source>
</evidence>
<dbReference type="InterPro" id="IPR005719">
    <property type="entry name" value="Dihydroorotate_DH_2"/>
</dbReference>
<evidence type="ECO:0000256" key="6">
    <source>
        <dbReference type="ARBA" id="ARBA00022630"/>
    </source>
</evidence>
<comment type="subcellular location">
    <subcellularLocation>
        <location evidence="1">Membrane</location>
    </subcellularLocation>
    <subcellularLocation>
        <location evidence="11">Mitochondrion inner membrane</location>
        <topology evidence="11">Single-pass membrane protein</topology>
    </subcellularLocation>
</comment>
<dbReference type="NCBIfam" id="TIGR01036">
    <property type="entry name" value="pyrD_sub2"/>
    <property type="match status" value="1"/>
</dbReference>
<dbReference type="STRING" id="945553.A0A0D2L8S1"/>
<dbReference type="GO" id="GO:0005743">
    <property type="term" value="C:mitochondrial inner membrane"/>
    <property type="evidence" value="ECO:0007669"/>
    <property type="project" value="UniProtKB-SubCell"/>
</dbReference>
<feature type="domain" description="Dihydroorotate dehydrogenase catalytic" evidence="12">
    <location>
        <begin position="102"/>
        <end position="411"/>
    </location>
</feature>
<dbReference type="InterPro" id="IPR005720">
    <property type="entry name" value="Dihydroorotate_DH_cat"/>
</dbReference>
<dbReference type="EMBL" id="KN817542">
    <property type="protein sequence ID" value="KJA23607.1"/>
    <property type="molecule type" value="Genomic_DNA"/>
</dbReference>
<proteinExistence type="inferred from homology"/>
<dbReference type="OMA" id="IYGTDTR"/>
<dbReference type="PANTHER" id="PTHR48109">
    <property type="entry name" value="DIHYDROOROTATE DEHYDROGENASE (QUINONE), MITOCHONDRIAL-RELATED"/>
    <property type="match status" value="1"/>
</dbReference>
<comment type="pathway">
    <text evidence="2 11">Pyrimidine metabolism; UMP biosynthesis via de novo pathway; orotate from (S)-dihydroorotate (quinone route): step 1/1.</text>
</comment>
<dbReference type="Gene3D" id="3.20.20.70">
    <property type="entry name" value="Aldolase class I"/>
    <property type="match status" value="1"/>
</dbReference>
<evidence type="ECO:0000256" key="5">
    <source>
        <dbReference type="ARBA" id="ARBA00017599"/>
    </source>
</evidence>